<evidence type="ECO:0000313" key="1">
    <source>
        <dbReference type="EMBL" id="KVW93339.1"/>
    </source>
</evidence>
<gene>
    <name evidence="1" type="ORF">ABW22_14500</name>
</gene>
<accession>A0A106BIX2</accession>
<keyword evidence="2" id="KW-1185">Reference proteome</keyword>
<dbReference type="AlphaFoldDB" id="A0A106BIX2"/>
<dbReference type="PATRIC" id="fig|36861.3.peg.2722"/>
<dbReference type="Proteomes" id="UP000064243">
    <property type="component" value="Unassembled WGS sequence"/>
</dbReference>
<dbReference type="OrthoDB" id="9156947at2"/>
<dbReference type="RefSeq" id="WP_059758273.1">
    <property type="nucleotide sequence ID" value="NZ_LDUG01000048.1"/>
</dbReference>
<sequence>MSAANISLGMQTAGAVSGAIGGFYSAKMSKNQLAFEADMSRINARIAELGARTALDNGQKQVAGLTMQAGQLKSRQRASMAANGIDLGEGSAAEIQASTEIMKEIDKNTLEANAVRSAWGYRTEAANLQSSAMMKEGSAAGISPAMVGASSLMTGASKVASSWYGKSTSDQIRAFLAEK</sequence>
<dbReference type="InterPro" id="IPR038996">
    <property type="entry name" value="Gp14"/>
</dbReference>
<dbReference type="EMBL" id="LDUG01000048">
    <property type="protein sequence ID" value="KVW93339.1"/>
    <property type="molecule type" value="Genomic_DNA"/>
</dbReference>
<reference evidence="1 2" key="1">
    <citation type="journal article" date="2015" name="Appl. Environ. Microbiol.">
        <title>Aerobic and Anaerobic Thiosulfate Oxidation by a Cold-Adapted, Subglacial Chemoautotroph.</title>
        <authorList>
            <person name="Harrold Z.R."/>
            <person name="Skidmore M.L."/>
            <person name="Hamilton T.L."/>
            <person name="Desch L."/>
            <person name="Amada K."/>
            <person name="van Gelder W."/>
            <person name="Glover K."/>
            <person name="Roden E.E."/>
            <person name="Boyd E.S."/>
        </authorList>
    </citation>
    <scope>NUCLEOTIDE SEQUENCE [LARGE SCALE GENOMIC DNA]</scope>
    <source>
        <strain evidence="1 2">RG</strain>
    </source>
</reference>
<name>A0A106BIX2_THIDE</name>
<proteinExistence type="predicted"/>
<evidence type="ECO:0000313" key="2">
    <source>
        <dbReference type="Proteomes" id="UP000064243"/>
    </source>
</evidence>
<organism evidence="1 2">
    <name type="scientific">Thiobacillus denitrificans</name>
    <dbReference type="NCBI Taxonomy" id="36861"/>
    <lineage>
        <taxon>Bacteria</taxon>
        <taxon>Pseudomonadati</taxon>
        <taxon>Pseudomonadota</taxon>
        <taxon>Betaproteobacteria</taxon>
        <taxon>Nitrosomonadales</taxon>
        <taxon>Thiobacillaceae</taxon>
        <taxon>Thiobacillus</taxon>
    </lineage>
</organism>
<protein>
    <submittedName>
        <fullName evidence="1">Phage protein</fullName>
    </submittedName>
</protein>
<comment type="caution">
    <text evidence="1">The sequence shown here is derived from an EMBL/GenBank/DDBJ whole genome shotgun (WGS) entry which is preliminary data.</text>
</comment>
<dbReference type="Pfam" id="PF24072">
    <property type="entry name" value="T7_gp14"/>
    <property type="match status" value="1"/>
</dbReference>